<proteinExistence type="inferred from homology"/>
<feature type="transmembrane region" description="Helical" evidence="7">
    <location>
        <begin position="90"/>
        <end position="113"/>
    </location>
</feature>
<dbReference type="AlphaFoldDB" id="A0AA97FFA1"/>
<dbReference type="InterPro" id="IPR053166">
    <property type="entry name" value="UPF0718_permease"/>
</dbReference>
<dbReference type="Pfam" id="PF03773">
    <property type="entry name" value="ArsP_1"/>
    <property type="match status" value="1"/>
</dbReference>
<evidence type="ECO:0000313" key="9">
    <source>
        <dbReference type="Proteomes" id="UP001301797"/>
    </source>
</evidence>
<accession>A0AA97FFA1</accession>
<sequence>MDTINSLQIASDFFLTIIIELVILFLVVSFLTGLLQEYIPEEKIKGVLSGKRKKFSYFFGSAFGAITPFCSCSTIPILTGLLKAGVPFGACMAFLFASPLLNPIILGLLIAMIGLYQTAVYAVFTFFATSLMGMIVEKAGFESYLKEKIFSDSGSCSCCSCESSKIESEKRTGNNLLKIKNAARFSYGLFRHVFLYLLLGAGIGAFIYGFVPEDLIIAIAGPDNPLAIPLAALIGIPMYIRAETIIPIGTALIGKGMGTGAVMALIIGGAGASIPEVTILSSIFEKKLLAVFVGFVIMTAIIAGLIFQAYALI</sequence>
<dbReference type="RefSeq" id="WP_317136575.1">
    <property type="nucleotide sequence ID" value="NZ_CP043875.1"/>
</dbReference>
<dbReference type="Proteomes" id="UP001301797">
    <property type="component" value="Chromosome"/>
</dbReference>
<feature type="transmembrane region" description="Helical" evidence="7">
    <location>
        <begin position="193"/>
        <end position="211"/>
    </location>
</feature>
<evidence type="ECO:0000256" key="6">
    <source>
        <dbReference type="ARBA" id="ARBA00023136"/>
    </source>
</evidence>
<feature type="transmembrane region" description="Helical" evidence="7">
    <location>
        <begin position="261"/>
        <end position="284"/>
    </location>
</feature>
<keyword evidence="5 7" id="KW-1133">Transmembrane helix</keyword>
<feature type="transmembrane region" description="Helical" evidence="7">
    <location>
        <begin position="217"/>
        <end position="240"/>
    </location>
</feature>
<organism evidence="8 9">
    <name type="scientific">Methanochimaera problematica</name>
    <dbReference type="NCBI Taxonomy" id="2609417"/>
    <lineage>
        <taxon>Archaea</taxon>
        <taxon>Methanobacteriati</taxon>
        <taxon>Methanobacteriota</taxon>
        <taxon>Stenosarchaea group</taxon>
        <taxon>Methanomicrobia</taxon>
        <taxon>Methanomicrobiales</taxon>
        <taxon>Methanomicrobiaceae</taxon>
        <taxon>Methanochimaera</taxon>
    </lineage>
</organism>
<evidence type="ECO:0000256" key="2">
    <source>
        <dbReference type="ARBA" id="ARBA00006386"/>
    </source>
</evidence>
<dbReference type="KEGG" id="mefw:F1737_10740"/>
<evidence type="ECO:0000256" key="5">
    <source>
        <dbReference type="ARBA" id="ARBA00022989"/>
    </source>
</evidence>
<dbReference type="GeneID" id="85230651"/>
<feature type="transmembrane region" description="Helical" evidence="7">
    <location>
        <begin position="119"/>
        <end position="136"/>
    </location>
</feature>
<feature type="transmembrane region" description="Helical" evidence="7">
    <location>
        <begin position="55"/>
        <end position="78"/>
    </location>
</feature>
<feature type="transmembrane region" description="Helical" evidence="7">
    <location>
        <begin position="12"/>
        <end position="35"/>
    </location>
</feature>
<keyword evidence="9" id="KW-1185">Reference proteome</keyword>
<dbReference type="PANTHER" id="PTHR42775">
    <property type="entry name" value="PERMEASE RV2963-RELATED"/>
    <property type="match status" value="1"/>
</dbReference>
<protein>
    <submittedName>
        <fullName evidence="8">Permease</fullName>
    </submittedName>
</protein>
<gene>
    <name evidence="8" type="ORF">F1737_10740</name>
</gene>
<reference evidence="8 9" key="1">
    <citation type="submission" date="2019-09" db="EMBL/GenBank/DDBJ databases">
        <title>The complete genome of Methanoplanus sp. FWC-SCC4.</title>
        <authorList>
            <person name="Chen S.-C."/>
            <person name="Zhou Y.-Z."/>
            <person name="Lai M.-C."/>
        </authorList>
    </citation>
    <scope>NUCLEOTIDE SEQUENCE [LARGE SCALE GENOMIC DNA]</scope>
    <source>
        <strain evidence="8 9">FWC-SCC4</strain>
    </source>
</reference>
<keyword evidence="6 7" id="KW-0472">Membrane</keyword>
<dbReference type="PANTHER" id="PTHR42775:SF2">
    <property type="entry name" value="PERMEASE"/>
    <property type="match status" value="1"/>
</dbReference>
<evidence type="ECO:0000256" key="1">
    <source>
        <dbReference type="ARBA" id="ARBA00004651"/>
    </source>
</evidence>
<keyword evidence="3" id="KW-1003">Cell membrane</keyword>
<dbReference type="InterPro" id="IPR005524">
    <property type="entry name" value="DUF318"/>
</dbReference>
<keyword evidence="4 7" id="KW-0812">Transmembrane</keyword>
<dbReference type="EMBL" id="CP043875">
    <property type="protein sequence ID" value="WOF17119.1"/>
    <property type="molecule type" value="Genomic_DNA"/>
</dbReference>
<comment type="subcellular location">
    <subcellularLocation>
        <location evidence="1">Cell membrane</location>
        <topology evidence="1">Multi-pass membrane protein</topology>
    </subcellularLocation>
</comment>
<name>A0AA97FFA1_9EURY</name>
<evidence type="ECO:0000256" key="7">
    <source>
        <dbReference type="SAM" id="Phobius"/>
    </source>
</evidence>
<comment type="similarity">
    <text evidence="2">Belongs to the UPF0718 family.</text>
</comment>
<evidence type="ECO:0000256" key="3">
    <source>
        <dbReference type="ARBA" id="ARBA00022475"/>
    </source>
</evidence>
<dbReference type="GO" id="GO:0005886">
    <property type="term" value="C:plasma membrane"/>
    <property type="evidence" value="ECO:0007669"/>
    <property type="project" value="UniProtKB-SubCell"/>
</dbReference>
<evidence type="ECO:0000313" key="8">
    <source>
        <dbReference type="EMBL" id="WOF17119.1"/>
    </source>
</evidence>
<evidence type="ECO:0000256" key="4">
    <source>
        <dbReference type="ARBA" id="ARBA00022692"/>
    </source>
</evidence>
<feature type="transmembrane region" description="Helical" evidence="7">
    <location>
        <begin position="290"/>
        <end position="312"/>
    </location>
</feature>